<dbReference type="Pfam" id="PF20229">
    <property type="entry name" value="ChrB_N"/>
    <property type="match status" value="1"/>
</dbReference>
<dbReference type="PATRIC" id="fig|1116472.3.peg.1743"/>
<dbReference type="AlphaFoldDB" id="V5BGN0"/>
<protein>
    <submittedName>
        <fullName evidence="3">Protein ChrB</fullName>
    </submittedName>
</protein>
<comment type="caution">
    <text evidence="3">The sequence shown here is derived from an EMBL/GenBank/DDBJ whole genome shotgun (WGS) entry which is preliminary data.</text>
</comment>
<reference evidence="3 4" key="1">
    <citation type="journal article" date="2013" name="Genome Announc.">
        <title>Draft Genome Sequence of the Methanotrophic Gammaproteobacterium Methyloglobulus morosus DSM 22980 Strain KoM1.</title>
        <authorList>
            <person name="Poehlein A."/>
            <person name="Deutzmann J.S."/>
            <person name="Daniel R."/>
            <person name="Simeonova D.D."/>
        </authorList>
    </citation>
    <scope>NUCLEOTIDE SEQUENCE [LARGE SCALE GENOMIC DNA]</scope>
    <source>
        <strain evidence="3 4">KoM1</strain>
    </source>
</reference>
<dbReference type="Pfam" id="PF09828">
    <property type="entry name" value="ChrB_C"/>
    <property type="match status" value="1"/>
</dbReference>
<sequence>MNRSWLILIVSLPTQNSTGRMRVWRALKALGCGVLRDGVYLLPYRKEFRQTLQAQAEDVIAGGGSAHILELDSENQEQQKVFENLFDRSIDYAKLVETIQQTADSNLQPNDLAKLQKQVHRLRKDFEAIAIQDFFPGAAREQAASVLEDLEHAITERLMPDEPHAVHRRIRRLHVEDFQDRTWATRQRPWIDRLASAWLIQRFIDPEARFIWLIDPAACPAEALGFDFDGAEFTHVGAKVTFEVLMASFGLAKDAALNRLGALVHYLDVGGIPVLEAAGLETLIRGMRQRWPSDDDLLIETNKTFDAFYQAFSGNDA</sequence>
<accession>V5BGN0</accession>
<dbReference type="EMBL" id="AYLO01000054">
    <property type="protein sequence ID" value="ESS72465.1"/>
    <property type="molecule type" value="Genomic_DNA"/>
</dbReference>
<feature type="domain" description="ChrB C-terminal" evidence="1">
    <location>
        <begin position="183"/>
        <end position="311"/>
    </location>
</feature>
<dbReference type="OrthoDB" id="6605953at2"/>
<name>V5BGN0_9GAMM</name>
<dbReference type="InterPro" id="IPR018634">
    <property type="entry name" value="ChrB_C"/>
</dbReference>
<feature type="domain" description="ChrB N-terminal" evidence="2">
    <location>
        <begin position="20"/>
        <end position="155"/>
    </location>
</feature>
<evidence type="ECO:0000259" key="1">
    <source>
        <dbReference type="Pfam" id="PF09828"/>
    </source>
</evidence>
<dbReference type="Proteomes" id="UP000017842">
    <property type="component" value="Unassembled WGS sequence"/>
</dbReference>
<dbReference type="eggNOG" id="COG4275">
    <property type="taxonomic scope" value="Bacteria"/>
</dbReference>
<evidence type="ECO:0000259" key="2">
    <source>
        <dbReference type="Pfam" id="PF20229"/>
    </source>
</evidence>
<organism evidence="3 4">
    <name type="scientific">Methyloglobulus morosus KoM1</name>
    <dbReference type="NCBI Taxonomy" id="1116472"/>
    <lineage>
        <taxon>Bacteria</taxon>
        <taxon>Pseudomonadati</taxon>
        <taxon>Pseudomonadota</taxon>
        <taxon>Gammaproteobacteria</taxon>
        <taxon>Methylococcales</taxon>
        <taxon>Methylococcaceae</taxon>
        <taxon>Methyloglobulus</taxon>
    </lineage>
</organism>
<evidence type="ECO:0000313" key="3">
    <source>
        <dbReference type="EMBL" id="ESS72465.1"/>
    </source>
</evidence>
<dbReference type="InterPro" id="IPR046858">
    <property type="entry name" value="ChrB_N"/>
</dbReference>
<dbReference type="STRING" id="1116472.MGMO_56c00050"/>
<proteinExistence type="predicted"/>
<keyword evidence="4" id="KW-1185">Reference proteome</keyword>
<gene>
    <name evidence="3" type="primary">chrB</name>
    <name evidence="3" type="ORF">MGMO_56c00050</name>
</gene>
<evidence type="ECO:0000313" key="4">
    <source>
        <dbReference type="Proteomes" id="UP000017842"/>
    </source>
</evidence>
<dbReference type="RefSeq" id="WP_023494517.1">
    <property type="nucleotide sequence ID" value="NZ_AYLO01000054.1"/>
</dbReference>